<dbReference type="AlphaFoldDB" id="A0A8C5BGG7"/>
<keyword evidence="5" id="KW-0677">Repeat</keyword>
<keyword evidence="4 9" id="KW-0853">WD repeat</keyword>
<name>A0A8C5BGG7_GADMO</name>
<dbReference type="GO" id="GO:0005198">
    <property type="term" value="F:structural molecule activity"/>
    <property type="evidence" value="ECO:0007669"/>
    <property type="project" value="TreeGrafter"/>
</dbReference>
<dbReference type="GeneTree" id="ENSGT00390000003175"/>
<feature type="repeat" description="WD" evidence="9">
    <location>
        <begin position="116"/>
        <end position="158"/>
    </location>
</feature>
<evidence type="ECO:0000256" key="4">
    <source>
        <dbReference type="ARBA" id="ARBA00022574"/>
    </source>
</evidence>
<accession>A0A8C5BGG7</accession>
<feature type="compositionally biased region" description="Low complexity" evidence="10">
    <location>
        <begin position="777"/>
        <end position="794"/>
    </location>
</feature>
<feature type="compositionally biased region" description="Low complexity" evidence="10">
    <location>
        <begin position="807"/>
        <end position="818"/>
    </location>
</feature>
<dbReference type="Gene3D" id="1.20.940.10">
    <property type="entry name" value="Functional domain of the splicing factor Prp18"/>
    <property type="match status" value="1"/>
</dbReference>
<keyword evidence="7" id="KW-0931">ER-Golgi transport</keyword>
<comment type="subcellular location">
    <subcellularLocation>
        <location evidence="1">Endoplasmic reticulum</location>
    </subcellularLocation>
</comment>
<evidence type="ECO:0000256" key="2">
    <source>
        <dbReference type="ARBA" id="ARBA00009358"/>
    </source>
</evidence>
<organism evidence="12 13">
    <name type="scientific">Gadus morhua</name>
    <name type="common">Atlantic cod</name>
    <dbReference type="NCBI Taxonomy" id="8049"/>
    <lineage>
        <taxon>Eukaryota</taxon>
        <taxon>Metazoa</taxon>
        <taxon>Chordata</taxon>
        <taxon>Craniata</taxon>
        <taxon>Vertebrata</taxon>
        <taxon>Euteleostomi</taxon>
        <taxon>Actinopterygii</taxon>
        <taxon>Neopterygii</taxon>
        <taxon>Teleostei</taxon>
        <taxon>Neoteleostei</taxon>
        <taxon>Acanthomorphata</taxon>
        <taxon>Zeiogadaria</taxon>
        <taxon>Gadariae</taxon>
        <taxon>Gadiformes</taxon>
        <taxon>Gadoidei</taxon>
        <taxon>Gadidae</taxon>
        <taxon>Gadus</taxon>
    </lineage>
</organism>
<reference evidence="12" key="2">
    <citation type="submission" date="2025-09" db="UniProtKB">
        <authorList>
            <consortium name="Ensembl"/>
        </authorList>
    </citation>
    <scope>IDENTIFICATION</scope>
</reference>
<evidence type="ECO:0000256" key="9">
    <source>
        <dbReference type="PROSITE-ProRule" id="PRU00221"/>
    </source>
</evidence>
<feature type="compositionally biased region" description="Low complexity" evidence="10">
    <location>
        <begin position="863"/>
        <end position="873"/>
    </location>
</feature>
<dbReference type="GO" id="GO:0015031">
    <property type="term" value="P:protein transport"/>
    <property type="evidence" value="ECO:0007669"/>
    <property type="project" value="UniProtKB-KW"/>
</dbReference>
<feature type="region of interest" description="Disordered" evidence="10">
    <location>
        <begin position="754"/>
        <end position="885"/>
    </location>
</feature>
<dbReference type="Pfam" id="PF12931">
    <property type="entry name" value="TPR_Sec16"/>
    <property type="match status" value="1"/>
</dbReference>
<dbReference type="GO" id="GO:0005789">
    <property type="term" value="C:endoplasmic reticulum membrane"/>
    <property type="evidence" value="ECO:0007669"/>
    <property type="project" value="UniProtKB-SubCell"/>
</dbReference>
<dbReference type="InterPro" id="IPR040251">
    <property type="entry name" value="SEC31-like"/>
</dbReference>
<keyword evidence="13" id="KW-1185">Reference proteome</keyword>
<protein>
    <submittedName>
        <fullName evidence="12">SEC31 homolog B, COPII coat complex component</fullName>
    </submittedName>
</protein>
<dbReference type="PROSITE" id="PS50294">
    <property type="entry name" value="WD_REPEATS_REGION"/>
    <property type="match status" value="1"/>
</dbReference>
<dbReference type="InterPro" id="IPR019775">
    <property type="entry name" value="WD40_repeat_CS"/>
</dbReference>
<comment type="similarity">
    <text evidence="2">Belongs to the WD repeat SEC31 family.</text>
</comment>
<evidence type="ECO:0000256" key="8">
    <source>
        <dbReference type="ARBA" id="ARBA00022927"/>
    </source>
</evidence>
<dbReference type="GO" id="GO:0090110">
    <property type="term" value="P:COPII-coated vesicle cargo loading"/>
    <property type="evidence" value="ECO:0007669"/>
    <property type="project" value="TreeGrafter"/>
</dbReference>
<gene>
    <name evidence="12" type="primary">SEC31B</name>
</gene>
<evidence type="ECO:0000256" key="10">
    <source>
        <dbReference type="SAM" id="MobiDB-lite"/>
    </source>
</evidence>
<evidence type="ECO:0000313" key="13">
    <source>
        <dbReference type="Proteomes" id="UP000694546"/>
    </source>
</evidence>
<evidence type="ECO:0000313" key="12">
    <source>
        <dbReference type="Ensembl" id="ENSGMOP00000045594.1"/>
    </source>
</evidence>
<evidence type="ECO:0000256" key="5">
    <source>
        <dbReference type="ARBA" id="ARBA00022737"/>
    </source>
</evidence>
<dbReference type="GO" id="GO:0030127">
    <property type="term" value="C:COPII vesicle coat"/>
    <property type="evidence" value="ECO:0007669"/>
    <property type="project" value="TreeGrafter"/>
</dbReference>
<dbReference type="InterPro" id="IPR036322">
    <property type="entry name" value="WD40_repeat_dom_sf"/>
</dbReference>
<evidence type="ECO:0000256" key="6">
    <source>
        <dbReference type="ARBA" id="ARBA00022824"/>
    </source>
</evidence>
<dbReference type="GO" id="GO:0007029">
    <property type="term" value="P:endoplasmic reticulum organization"/>
    <property type="evidence" value="ECO:0007669"/>
    <property type="project" value="TreeGrafter"/>
</dbReference>
<feature type="region of interest" description="Disordered" evidence="10">
    <location>
        <begin position="273"/>
        <end position="297"/>
    </location>
</feature>
<feature type="compositionally biased region" description="Low complexity" evidence="10">
    <location>
        <begin position="754"/>
        <end position="767"/>
    </location>
</feature>
<evidence type="ECO:0000256" key="7">
    <source>
        <dbReference type="ARBA" id="ARBA00022892"/>
    </source>
</evidence>
<proteinExistence type="inferred from homology"/>
<dbReference type="InterPro" id="IPR015943">
    <property type="entry name" value="WD40/YVTN_repeat-like_dom_sf"/>
</dbReference>
<dbReference type="Pfam" id="PF00400">
    <property type="entry name" value="WD40"/>
    <property type="match status" value="1"/>
</dbReference>
<dbReference type="PROSITE" id="PS50082">
    <property type="entry name" value="WD_REPEATS_2"/>
    <property type="match status" value="1"/>
</dbReference>
<feature type="compositionally biased region" description="Pro residues" evidence="10">
    <location>
        <begin position="874"/>
        <end position="885"/>
    </location>
</feature>
<feature type="domain" description="Sec16 Sec23-binding" evidence="11">
    <location>
        <begin position="530"/>
        <end position="696"/>
    </location>
</feature>
<keyword evidence="6" id="KW-0256">Endoplasmic reticulum</keyword>
<keyword evidence="8" id="KW-0653">Protein transport</keyword>
<keyword evidence="3" id="KW-0813">Transport</keyword>
<dbReference type="InterPro" id="IPR024298">
    <property type="entry name" value="Sec16_Sec23-bd"/>
</dbReference>
<dbReference type="PANTHER" id="PTHR13923:SF22">
    <property type="entry name" value="PROTEIN TRANSPORT PROTEIN SEC31B"/>
    <property type="match status" value="1"/>
</dbReference>
<dbReference type="PROSITE" id="PS00678">
    <property type="entry name" value="WD_REPEATS_1"/>
    <property type="match status" value="1"/>
</dbReference>
<dbReference type="PANTHER" id="PTHR13923">
    <property type="entry name" value="SEC31-RELATED PROTEIN"/>
    <property type="match status" value="1"/>
</dbReference>
<evidence type="ECO:0000259" key="11">
    <source>
        <dbReference type="Pfam" id="PF12931"/>
    </source>
</evidence>
<dbReference type="SMART" id="SM00320">
    <property type="entry name" value="WD40"/>
    <property type="match status" value="5"/>
</dbReference>
<dbReference type="Ensembl" id="ENSGMOT00000025500.1">
    <property type="protein sequence ID" value="ENSGMOP00000045594.1"/>
    <property type="gene ID" value="ENSGMOG00000000406.2"/>
</dbReference>
<reference evidence="12" key="1">
    <citation type="submission" date="2025-08" db="UniProtKB">
        <authorList>
            <consortium name="Ensembl"/>
        </authorList>
    </citation>
    <scope>IDENTIFICATION</scope>
</reference>
<evidence type="ECO:0000256" key="3">
    <source>
        <dbReference type="ARBA" id="ARBA00022448"/>
    </source>
</evidence>
<dbReference type="SUPFAM" id="SSF50978">
    <property type="entry name" value="WD40 repeat-like"/>
    <property type="match status" value="1"/>
</dbReference>
<feature type="compositionally biased region" description="Polar residues" evidence="10">
    <location>
        <begin position="288"/>
        <end position="297"/>
    </location>
</feature>
<evidence type="ECO:0000256" key="1">
    <source>
        <dbReference type="ARBA" id="ARBA00004240"/>
    </source>
</evidence>
<dbReference type="OMA" id="AQWAFGG"/>
<dbReference type="GO" id="GO:0070971">
    <property type="term" value="C:endoplasmic reticulum exit site"/>
    <property type="evidence" value="ECO:0007669"/>
    <property type="project" value="TreeGrafter"/>
</dbReference>
<dbReference type="Proteomes" id="UP000694546">
    <property type="component" value="Chromosome 18"/>
</dbReference>
<dbReference type="Gene3D" id="1.25.40.1030">
    <property type="match status" value="1"/>
</dbReference>
<dbReference type="InterPro" id="IPR001680">
    <property type="entry name" value="WD40_rpt"/>
</dbReference>
<dbReference type="Gene3D" id="2.130.10.10">
    <property type="entry name" value="YVTN repeat-like/Quinoprotein amine dehydrogenase"/>
    <property type="match status" value="1"/>
</dbReference>
<sequence length="1028" mass="112174">MRLKEIQRTAHQAWSPASHHPIYLALGTSAQQLDASFNTTAALEIFEMDFADPSLDMKISNTSVFFRLHSIVWVNFGLGADGTGGRLVSGSENGAITVYNVEAILESAADAVVGQSDKHTGPVRALDFNPFQSNLLASGANDSEIYIWDLNNFNNPMTPGAKSQPAEDISVVSWNRQVQHILASANPSGKAVVWDLRKNEPIIKISDHSNRMHCSGMLWHPEVATQLVLASEDDRMPVIQMWDLRFATSPLKVLENHTRGILSISWSQADPETLAEQRKGQPYPVLEPTTQESCPPSTSGASIVQWCPRNPALLSTASFDGKISQQSSVDKISSSFDNMDPFGMGQTLPPLQVPQPTAQTTIVPPLKKPPKWVRRPVGASFAFGGKLVTFENPPPVFVSQVTTETEFLQRSRELQAALQAGTFVHYCQAKIQSAPCDAEQDIWKFLMVNFEDEARVKFLRLLGFSKDELERKVGRRFWGFVFILIFIIDAELLIGVNVNYQRLTMFEDFKMPGEELPAQWTRSGHTDGLISQALLVGNFEGAVDLCLNDGRYAEAILLSISGGEELLKKTQQRYLDTQKNSISMLISSVVTQNWRDIVQSCELDNWKEALAALLTYAHPEEFAPLCDTLGGRLETEGTEKRSLQACLCYICSGNLEKLVECWAVQRDCSSPLVLEDLVEKVMILRKSIERLRNSEVPLQSPTLAEKLTCYAGLLAAEGSLATAMTYLPDNSDQVSGTGLWSLVSMRFPAAHQPFQPFQPQPMHMAPRPAFPPPGPSMPAAGLSGPPLPSSSSAPGGLGSMPTPGLPPMGFMPSSSMPSAHSQGHFPSMYAPGHGHGQGHPPPPMAGAPYPPLSPGYPPGGPGAPAVRPFSPAVKAPPPPPPTGNHPPPCQTCPHAANCTSSTLLQLLQQLPAERVEQREIPAEHMILKSTFDSLVQRCQLAAADPQTKRKLEDAAKRLGYLYDKLREQSLSPSILGGLHEISRCVGGQNYQRGLEVHTQVVGSSNFSEISAFMPILKVVMTIANKLGV</sequence>
<feature type="compositionally biased region" description="Pro residues" evidence="10">
    <location>
        <begin position="839"/>
        <end position="861"/>
    </location>
</feature>